<feature type="compositionally biased region" description="Polar residues" evidence="2">
    <location>
        <begin position="149"/>
        <end position="159"/>
    </location>
</feature>
<feature type="non-terminal residue" evidence="3">
    <location>
        <position position="176"/>
    </location>
</feature>
<accession>A0A699YQU6</accession>
<dbReference type="AlphaFoldDB" id="A0A699YQU6"/>
<gene>
    <name evidence="3" type="ORF">HaLaN_07145</name>
</gene>
<feature type="non-terminal residue" evidence="3">
    <location>
        <position position="1"/>
    </location>
</feature>
<comment type="caution">
    <text evidence="3">The sequence shown here is derived from an EMBL/GenBank/DDBJ whole genome shotgun (WGS) entry which is preliminary data.</text>
</comment>
<dbReference type="Proteomes" id="UP000485058">
    <property type="component" value="Unassembled WGS sequence"/>
</dbReference>
<feature type="region of interest" description="Disordered" evidence="2">
    <location>
        <begin position="108"/>
        <end position="176"/>
    </location>
</feature>
<feature type="compositionally biased region" description="Polar residues" evidence="2">
    <location>
        <begin position="167"/>
        <end position="176"/>
    </location>
</feature>
<reference evidence="3 4" key="1">
    <citation type="submission" date="2020-02" db="EMBL/GenBank/DDBJ databases">
        <title>Draft genome sequence of Haematococcus lacustris strain NIES-144.</title>
        <authorList>
            <person name="Morimoto D."/>
            <person name="Nakagawa S."/>
            <person name="Yoshida T."/>
            <person name="Sawayama S."/>
        </authorList>
    </citation>
    <scope>NUCLEOTIDE SEQUENCE [LARGE SCALE GENOMIC DNA]</scope>
    <source>
        <strain evidence="3 4">NIES-144</strain>
    </source>
</reference>
<keyword evidence="4" id="KW-1185">Reference proteome</keyword>
<feature type="region of interest" description="Disordered" evidence="2">
    <location>
        <begin position="62"/>
        <end position="86"/>
    </location>
</feature>
<evidence type="ECO:0000313" key="4">
    <source>
        <dbReference type="Proteomes" id="UP000485058"/>
    </source>
</evidence>
<feature type="coiled-coil region" evidence="1">
    <location>
        <begin position="4"/>
        <end position="51"/>
    </location>
</feature>
<protein>
    <submittedName>
        <fullName evidence="3">Uncharacterized protein</fullName>
    </submittedName>
</protein>
<evidence type="ECO:0000313" key="3">
    <source>
        <dbReference type="EMBL" id="GFH11615.1"/>
    </source>
</evidence>
<proteinExistence type="predicted"/>
<evidence type="ECO:0000256" key="1">
    <source>
        <dbReference type="SAM" id="Coils"/>
    </source>
</evidence>
<keyword evidence="1" id="KW-0175">Coiled coil</keyword>
<dbReference type="EMBL" id="BLLF01000418">
    <property type="protein sequence ID" value="GFH11615.1"/>
    <property type="molecule type" value="Genomic_DNA"/>
</dbReference>
<organism evidence="3 4">
    <name type="scientific">Haematococcus lacustris</name>
    <name type="common">Green alga</name>
    <name type="synonym">Haematococcus pluvialis</name>
    <dbReference type="NCBI Taxonomy" id="44745"/>
    <lineage>
        <taxon>Eukaryota</taxon>
        <taxon>Viridiplantae</taxon>
        <taxon>Chlorophyta</taxon>
        <taxon>core chlorophytes</taxon>
        <taxon>Chlorophyceae</taxon>
        <taxon>CS clade</taxon>
        <taxon>Chlamydomonadales</taxon>
        <taxon>Haematococcaceae</taxon>
        <taxon>Haematococcus</taxon>
    </lineage>
</organism>
<sequence length="176" mass="19039">EAEAARKQQEAEAARKEQEEWVRLVADEEHRHKLEEQRLLMEQSVERAKKLLHVKANLTAHKVPDVSGPLPDSSCSKSRGALSPMGCEADMEKAEQCRLHLATHADCSMDPGRHQAPHRQRDDASCAAMPPAAQDLVPGGHAGCLGPDTQDTWLDSSSQGGVGQCSDADSQAGCNQ</sequence>
<name>A0A699YQU6_HAELA</name>
<evidence type="ECO:0000256" key="2">
    <source>
        <dbReference type="SAM" id="MobiDB-lite"/>
    </source>
</evidence>